<protein>
    <recommendedName>
        <fullName evidence="7">Rubredoxin-like domain-containing protein</fullName>
    </recommendedName>
</protein>
<organism evidence="8 9">
    <name type="scientific">Leptonema illini</name>
    <dbReference type="NCBI Taxonomy" id="183"/>
    <lineage>
        <taxon>Bacteria</taxon>
        <taxon>Pseudomonadati</taxon>
        <taxon>Spirochaetota</taxon>
        <taxon>Spirochaetia</taxon>
        <taxon>Leptospirales</taxon>
        <taxon>Leptospiraceae</taxon>
        <taxon>Leptonema</taxon>
    </lineage>
</organism>
<dbReference type="Pfam" id="PF00301">
    <property type="entry name" value="Rubredoxin"/>
    <property type="match status" value="1"/>
</dbReference>
<dbReference type="EMBL" id="WBUI01000015">
    <property type="protein sequence ID" value="KAB2931190.1"/>
    <property type="molecule type" value="Genomic_DNA"/>
</dbReference>
<dbReference type="SUPFAM" id="SSF57802">
    <property type="entry name" value="Rubredoxin-like"/>
    <property type="match status" value="1"/>
</dbReference>
<name>A0A833GZX5_9LEPT</name>
<dbReference type="GO" id="GO:0043448">
    <property type="term" value="P:alkane catabolic process"/>
    <property type="evidence" value="ECO:0007669"/>
    <property type="project" value="TreeGrafter"/>
</dbReference>
<keyword evidence="2" id="KW-0813">Transport</keyword>
<dbReference type="CDD" id="cd00730">
    <property type="entry name" value="rubredoxin"/>
    <property type="match status" value="1"/>
</dbReference>
<accession>A0A833GZX5</accession>
<keyword evidence="3" id="KW-0479">Metal-binding</keyword>
<dbReference type="InterPro" id="IPR050526">
    <property type="entry name" value="Rubredoxin_ET"/>
</dbReference>
<dbReference type="Gene3D" id="2.20.28.10">
    <property type="match status" value="1"/>
</dbReference>
<evidence type="ECO:0000256" key="5">
    <source>
        <dbReference type="ARBA" id="ARBA00023004"/>
    </source>
</evidence>
<dbReference type="Proteomes" id="UP000460298">
    <property type="component" value="Unassembled WGS sequence"/>
</dbReference>
<gene>
    <name evidence="8" type="ORF">F9K24_14660</name>
</gene>
<dbReference type="GO" id="GO:0005506">
    <property type="term" value="F:iron ion binding"/>
    <property type="evidence" value="ECO:0007669"/>
    <property type="project" value="InterPro"/>
</dbReference>
<evidence type="ECO:0000313" key="8">
    <source>
        <dbReference type="EMBL" id="KAB2931190.1"/>
    </source>
</evidence>
<evidence type="ECO:0000256" key="4">
    <source>
        <dbReference type="ARBA" id="ARBA00022982"/>
    </source>
</evidence>
<evidence type="ECO:0000256" key="3">
    <source>
        <dbReference type="ARBA" id="ARBA00022723"/>
    </source>
</evidence>
<comment type="caution">
    <text evidence="8">The sequence shown here is derived from an EMBL/GenBank/DDBJ whole genome shotgun (WGS) entry which is preliminary data.</text>
</comment>
<evidence type="ECO:0000259" key="7">
    <source>
        <dbReference type="PROSITE" id="PS50903"/>
    </source>
</evidence>
<dbReference type="PANTHER" id="PTHR47627:SF1">
    <property type="entry name" value="RUBREDOXIN-1-RELATED"/>
    <property type="match status" value="1"/>
</dbReference>
<dbReference type="InterPro" id="IPR024934">
    <property type="entry name" value="Rubredoxin-like_dom"/>
</dbReference>
<feature type="region of interest" description="Disordered" evidence="6">
    <location>
        <begin position="479"/>
        <end position="498"/>
    </location>
</feature>
<reference evidence="8 9" key="1">
    <citation type="submission" date="2019-10" db="EMBL/GenBank/DDBJ databases">
        <title>Extracellular Electron Transfer in a Candidatus Methanoperedens spp. Enrichment Culture.</title>
        <authorList>
            <person name="Berger S."/>
            <person name="Rangel Shaw D."/>
            <person name="Berben T."/>
            <person name="In 'T Zandt M."/>
            <person name="Frank J."/>
            <person name="Reimann J."/>
            <person name="Jetten M.S.M."/>
            <person name="Welte C.U."/>
        </authorList>
    </citation>
    <scope>NUCLEOTIDE SEQUENCE [LARGE SCALE GENOMIC DNA]</scope>
    <source>
        <strain evidence="8">SB12</strain>
    </source>
</reference>
<evidence type="ECO:0000256" key="2">
    <source>
        <dbReference type="ARBA" id="ARBA00022448"/>
    </source>
</evidence>
<dbReference type="PROSITE" id="PS50903">
    <property type="entry name" value="RUBREDOXIN_LIKE"/>
    <property type="match status" value="1"/>
</dbReference>
<dbReference type="AlphaFoldDB" id="A0A833GZX5"/>
<evidence type="ECO:0000313" key="9">
    <source>
        <dbReference type="Proteomes" id="UP000460298"/>
    </source>
</evidence>
<sequence length="498" mass="56297">MTIEIRFKRHGKWIQMQPPGGMLTPDTLGEIAMIGNRFAARSVHPGAFQDLWLRFATHSLAKEATAHLEQNERFRNSNGADLFICSASSVQYEKTTPWATESVYLDLIDACIPVERRFSLSICDPLQSLTPLYSCDVNLLASPIQHHWHLIIVNQERRPMQAPFLIPTFQIPAILKRLSDHGTFSVDVFEPLQRSYPDSLLYGTESSIAASPERIAPYEGFYVSENPDRHCLGVLRIESGFRPIFLDELAYFSRKHRVGRIFLTSLHSLFVKNIATEAVDDWKNLLGRHGLNLRHDDVSLNWQVEHGFEDIRSRIIEMLRASEAAGGLSIAVGPTAMQQDRAIAIVPARSFFFQKAYRVYHHHGFQRHGSAWHGTGERMTATQVGHYIKDLYQIYCNLFTRPSLSAAAVPEMRHEPIIRSSLSSDAREAYACIECMTVYEPERGDPRQDIPPHTAFERLPEDYECSVCGSTRFEKMEAGNSVTGQATPESPALTAGYC</sequence>
<keyword evidence="4" id="KW-0249">Electron transport</keyword>
<evidence type="ECO:0000256" key="6">
    <source>
        <dbReference type="SAM" id="MobiDB-lite"/>
    </source>
</evidence>
<comment type="cofactor">
    <cofactor evidence="1">
        <name>Fe(3+)</name>
        <dbReference type="ChEBI" id="CHEBI:29034"/>
    </cofactor>
</comment>
<dbReference type="InterPro" id="IPR024935">
    <property type="entry name" value="Rubredoxin_dom"/>
</dbReference>
<evidence type="ECO:0000256" key="1">
    <source>
        <dbReference type="ARBA" id="ARBA00001965"/>
    </source>
</evidence>
<dbReference type="PANTHER" id="PTHR47627">
    <property type="entry name" value="RUBREDOXIN"/>
    <property type="match status" value="1"/>
</dbReference>
<keyword evidence="5" id="KW-0408">Iron</keyword>
<dbReference type="GO" id="GO:0009055">
    <property type="term" value="F:electron transfer activity"/>
    <property type="evidence" value="ECO:0007669"/>
    <property type="project" value="TreeGrafter"/>
</dbReference>
<proteinExistence type="predicted"/>
<feature type="domain" description="Rubredoxin-like" evidence="7">
    <location>
        <begin position="427"/>
        <end position="475"/>
    </location>
</feature>